<proteinExistence type="predicted"/>
<gene>
    <name evidence="2" type="ORF">H9636_03250</name>
</gene>
<accession>A0ABR8X8N7</accession>
<feature type="transmembrane region" description="Helical" evidence="1">
    <location>
        <begin position="64"/>
        <end position="80"/>
    </location>
</feature>
<feature type="transmembrane region" description="Helical" evidence="1">
    <location>
        <begin position="232"/>
        <end position="252"/>
    </location>
</feature>
<evidence type="ECO:0000256" key="1">
    <source>
        <dbReference type="SAM" id="Phobius"/>
    </source>
</evidence>
<dbReference type="RefSeq" id="WP_191706213.1">
    <property type="nucleotide sequence ID" value="NZ_JACSQA010000003.1"/>
</dbReference>
<feature type="transmembrane region" description="Helical" evidence="1">
    <location>
        <begin position="258"/>
        <end position="276"/>
    </location>
</feature>
<dbReference type="Proteomes" id="UP000640930">
    <property type="component" value="Unassembled WGS sequence"/>
</dbReference>
<keyword evidence="1" id="KW-0812">Transmembrane</keyword>
<keyword evidence="1" id="KW-1133">Transmembrane helix</keyword>
<keyword evidence="1" id="KW-0472">Membrane</keyword>
<sequence length="295" mass="33676">MYLGDFIGGMFGPIQGSNVAMNVYLSIILVFTLAAFTEKKLSFIKLSLYVSMCFYIAILAEMKIIYFEFLIILIILIFTSKVSFKKIVTMILGVLTLIVVLNIWKAYNPDSSAYLTNWNSILNYTAETSYAGTNSLNRLSAIPMLSTLFFQDNWAGGLVGIGLGNADTSNIDLLNSPTYSLYGETLKYTYFQQAILFLETGIIGLLIYLGFFIVIFLHSFQKRKVKWVNHYEYIYIVTARIFSILAILMVFYNQSFRLESSGYLAFLILAIPYIWVNNEEEEITKKFDNKLSISR</sequence>
<evidence type="ECO:0000313" key="3">
    <source>
        <dbReference type="Proteomes" id="UP000640930"/>
    </source>
</evidence>
<organism evidence="2 3">
    <name type="scientific">Ureibacillus galli</name>
    <dbReference type="NCBI Taxonomy" id="2762222"/>
    <lineage>
        <taxon>Bacteria</taxon>
        <taxon>Bacillati</taxon>
        <taxon>Bacillota</taxon>
        <taxon>Bacilli</taxon>
        <taxon>Bacillales</taxon>
        <taxon>Caryophanaceae</taxon>
        <taxon>Ureibacillus</taxon>
    </lineage>
</organism>
<protein>
    <submittedName>
        <fullName evidence="2">Uncharacterized protein</fullName>
    </submittedName>
</protein>
<feature type="transmembrane region" description="Helical" evidence="1">
    <location>
        <begin position="194"/>
        <end position="220"/>
    </location>
</feature>
<dbReference type="EMBL" id="JACSQA010000003">
    <property type="protein sequence ID" value="MBD8025665.1"/>
    <property type="molecule type" value="Genomic_DNA"/>
</dbReference>
<name>A0ABR8X8N7_9BACL</name>
<feature type="transmembrane region" description="Helical" evidence="1">
    <location>
        <begin position="87"/>
        <end position="107"/>
    </location>
</feature>
<keyword evidence="3" id="KW-1185">Reference proteome</keyword>
<feature type="transmembrane region" description="Helical" evidence="1">
    <location>
        <begin position="19"/>
        <end position="36"/>
    </location>
</feature>
<reference evidence="2 3" key="1">
    <citation type="submission" date="2020-08" db="EMBL/GenBank/DDBJ databases">
        <title>A Genomic Blueprint of the Chicken Gut Microbiome.</title>
        <authorList>
            <person name="Gilroy R."/>
            <person name="Ravi A."/>
            <person name="Getino M."/>
            <person name="Pursley I."/>
            <person name="Horton D.L."/>
            <person name="Alikhan N.-F."/>
            <person name="Baker D."/>
            <person name="Gharbi K."/>
            <person name="Hall N."/>
            <person name="Watson M."/>
            <person name="Adriaenssens E.M."/>
            <person name="Foster-Nyarko E."/>
            <person name="Jarju S."/>
            <person name="Secka A."/>
            <person name="Antonio M."/>
            <person name="Oren A."/>
            <person name="Chaudhuri R."/>
            <person name="La Ragione R.M."/>
            <person name="Hildebrand F."/>
            <person name="Pallen M.J."/>
        </authorList>
    </citation>
    <scope>NUCLEOTIDE SEQUENCE [LARGE SCALE GENOMIC DNA]</scope>
    <source>
        <strain evidence="2 3">Re31</strain>
    </source>
</reference>
<comment type="caution">
    <text evidence="2">The sequence shown here is derived from an EMBL/GenBank/DDBJ whole genome shotgun (WGS) entry which is preliminary data.</text>
</comment>
<evidence type="ECO:0000313" key="2">
    <source>
        <dbReference type="EMBL" id="MBD8025665.1"/>
    </source>
</evidence>